<evidence type="ECO:0000259" key="7">
    <source>
        <dbReference type="Pfam" id="PF00347"/>
    </source>
</evidence>
<evidence type="ECO:0000313" key="11">
    <source>
        <dbReference type="Proteomes" id="UP000319829"/>
    </source>
</evidence>
<dbReference type="HAMAP" id="MF_01365_B">
    <property type="entry name" value="Ribosomal_uL6_B"/>
    <property type="match status" value="1"/>
</dbReference>
<evidence type="ECO:0000256" key="5">
    <source>
        <dbReference type="RuleBase" id="RU003869"/>
    </source>
</evidence>
<dbReference type="GO" id="GO:0003735">
    <property type="term" value="F:structural constituent of ribosome"/>
    <property type="evidence" value="ECO:0007669"/>
    <property type="project" value="UniProtKB-UniRule"/>
</dbReference>
<keyword evidence="4 6" id="KW-0699">rRNA-binding</keyword>
<gene>
    <name evidence="4" type="primary">rplF</name>
    <name evidence="8" type="ORF">E6K74_11080</name>
    <name evidence="9" type="ORF">E6K77_10520</name>
</gene>
<reference evidence="10 11" key="1">
    <citation type="journal article" date="2019" name="Nat. Microbiol.">
        <title>Mediterranean grassland soil C-N compound turnover is dependent on rainfall and depth, and is mediated by genomically divergent microorganisms.</title>
        <authorList>
            <person name="Diamond S."/>
            <person name="Andeer P.F."/>
            <person name="Li Z."/>
            <person name="Crits-Christoph A."/>
            <person name="Burstein D."/>
            <person name="Anantharaman K."/>
            <person name="Lane K.R."/>
            <person name="Thomas B.C."/>
            <person name="Pan C."/>
            <person name="Northen T.R."/>
            <person name="Banfield J.F."/>
        </authorList>
    </citation>
    <scope>NUCLEOTIDE SEQUENCE [LARGE SCALE GENOMIC DNA]</scope>
    <source>
        <strain evidence="8">WS_4</strain>
        <strain evidence="9">WS_7</strain>
    </source>
</reference>
<sequence length="184" mass="19560">MPSRVGKMPIQIPAGVQVKRDALAIHVKGPKGEMEFHLAHGVDVKIEPSEILVAQVGGGKQALALHGTTRAVLANMVEGVTKGFSKALEIQGTGYRAQMSGKKLTMQLGYSHPIEYEPPAGITIATESQTKVVVSGYNKELVGQVAAIIRDFRPPEPYKGKGIRYAGEYVRRKAGKAAGGKTAA</sequence>
<dbReference type="InterPro" id="IPR000702">
    <property type="entry name" value="Ribosomal_uL6-like"/>
</dbReference>
<keyword evidence="2 4" id="KW-0689">Ribosomal protein</keyword>
<dbReference type="Gene3D" id="3.90.930.12">
    <property type="entry name" value="Ribosomal protein L6, alpha-beta domain"/>
    <property type="match status" value="2"/>
</dbReference>
<dbReference type="NCBIfam" id="TIGR03654">
    <property type="entry name" value="L6_bact"/>
    <property type="match status" value="1"/>
</dbReference>
<evidence type="ECO:0000256" key="3">
    <source>
        <dbReference type="ARBA" id="ARBA00023274"/>
    </source>
</evidence>
<comment type="function">
    <text evidence="4 6">This protein binds to the 23S rRNA, and is important in its secondary structure. It is located near the subunit interface in the base of the L7/L12 stalk, and near the tRNA binding site of the peptidyltransferase center.</text>
</comment>
<dbReference type="PIRSF" id="PIRSF002162">
    <property type="entry name" value="Ribosomal_L6"/>
    <property type="match status" value="1"/>
</dbReference>
<feature type="domain" description="Large ribosomal subunit protein uL6 alpha-beta" evidence="7">
    <location>
        <begin position="92"/>
        <end position="165"/>
    </location>
</feature>
<name>A0A538SNA4_UNCEI</name>
<dbReference type="PRINTS" id="PR00059">
    <property type="entry name" value="RIBOSOMALL6"/>
</dbReference>
<dbReference type="PROSITE" id="PS00525">
    <property type="entry name" value="RIBOSOMAL_L6_1"/>
    <property type="match status" value="1"/>
</dbReference>
<proteinExistence type="inferred from homology"/>
<dbReference type="Pfam" id="PF00347">
    <property type="entry name" value="Ribosomal_L6"/>
    <property type="match status" value="2"/>
</dbReference>
<evidence type="ECO:0000256" key="4">
    <source>
        <dbReference type="HAMAP-Rule" id="MF_01365"/>
    </source>
</evidence>
<dbReference type="FunFam" id="3.90.930.12:FF:000001">
    <property type="entry name" value="50S ribosomal protein L6"/>
    <property type="match status" value="1"/>
</dbReference>
<dbReference type="GO" id="GO:0002181">
    <property type="term" value="P:cytoplasmic translation"/>
    <property type="evidence" value="ECO:0007669"/>
    <property type="project" value="TreeGrafter"/>
</dbReference>
<dbReference type="GO" id="GO:0019843">
    <property type="term" value="F:rRNA binding"/>
    <property type="evidence" value="ECO:0007669"/>
    <property type="project" value="UniProtKB-UniRule"/>
</dbReference>
<feature type="domain" description="Large ribosomal subunit protein uL6 alpha-beta" evidence="7">
    <location>
        <begin position="12"/>
        <end position="83"/>
    </location>
</feature>
<dbReference type="Proteomes" id="UP000319829">
    <property type="component" value="Unassembled WGS sequence"/>
</dbReference>
<keyword evidence="4 6" id="KW-0694">RNA-binding</keyword>
<evidence type="ECO:0000256" key="6">
    <source>
        <dbReference type="RuleBase" id="RU003870"/>
    </source>
</evidence>
<evidence type="ECO:0000256" key="2">
    <source>
        <dbReference type="ARBA" id="ARBA00022980"/>
    </source>
</evidence>
<dbReference type="InterPro" id="IPR036789">
    <property type="entry name" value="Ribosomal_uL6-like_a/b-dom_sf"/>
</dbReference>
<dbReference type="PANTHER" id="PTHR11655:SF14">
    <property type="entry name" value="LARGE RIBOSOMAL SUBUNIT PROTEIN UL6M"/>
    <property type="match status" value="1"/>
</dbReference>
<dbReference type="InterPro" id="IPR019906">
    <property type="entry name" value="Ribosomal_uL6_bac-type"/>
</dbReference>
<dbReference type="InterPro" id="IPR002358">
    <property type="entry name" value="Ribosomal_uL6_CS"/>
</dbReference>
<dbReference type="EMBL" id="VBOX01000104">
    <property type="protein sequence ID" value="TMQ61354.1"/>
    <property type="molecule type" value="Genomic_DNA"/>
</dbReference>
<keyword evidence="3 4" id="KW-0687">Ribonucleoprotein</keyword>
<dbReference type="EMBL" id="VBOU01000093">
    <property type="protein sequence ID" value="TMQ52840.1"/>
    <property type="molecule type" value="Genomic_DNA"/>
</dbReference>
<dbReference type="AlphaFoldDB" id="A0A538SNA4"/>
<comment type="subunit">
    <text evidence="4">Part of the 50S ribosomal subunit.</text>
</comment>
<comment type="caution">
    <text evidence="8">The sequence shown here is derived from an EMBL/GenBank/DDBJ whole genome shotgun (WGS) entry which is preliminary data.</text>
</comment>
<dbReference type="InterPro" id="IPR020040">
    <property type="entry name" value="Ribosomal_uL6_a/b-dom"/>
</dbReference>
<dbReference type="Proteomes" id="UP000317366">
    <property type="component" value="Unassembled WGS sequence"/>
</dbReference>
<evidence type="ECO:0000313" key="8">
    <source>
        <dbReference type="EMBL" id="TMQ52840.1"/>
    </source>
</evidence>
<evidence type="ECO:0000313" key="10">
    <source>
        <dbReference type="Proteomes" id="UP000317366"/>
    </source>
</evidence>
<dbReference type="GO" id="GO:0022625">
    <property type="term" value="C:cytosolic large ribosomal subunit"/>
    <property type="evidence" value="ECO:0007669"/>
    <property type="project" value="UniProtKB-UniRule"/>
</dbReference>
<accession>A0A538SNA4</accession>
<protein>
    <recommendedName>
        <fullName evidence="4">Large ribosomal subunit protein uL6</fullName>
    </recommendedName>
</protein>
<dbReference type="PANTHER" id="PTHR11655">
    <property type="entry name" value="60S/50S RIBOSOMAL PROTEIN L6/L9"/>
    <property type="match status" value="1"/>
</dbReference>
<evidence type="ECO:0000256" key="1">
    <source>
        <dbReference type="ARBA" id="ARBA00009356"/>
    </source>
</evidence>
<dbReference type="SUPFAM" id="SSF56053">
    <property type="entry name" value="Ribosomal protein L6"/>
    <property type="match status" value="2"/>
</dbReference>
<comment type="similarity">
    <text evidence="1 4 5">Belongs to the universal ribosomal protein uL6 family.</text>
</comment>
<evidence type="ECO:0000313" key="9">
    <source>
        <dbReference type="EMBL" id="TMQ61354.1"/>
    </source>
</evidence>
<organism evidence="8 11">
    <name type="scientific">Eiseniibacteriota bacterium</name>
    <dbReference type="NCBI Taxonomy" id="2212470"/>
    <lineage>
        <taxon>Bacteria</taxon>
        <taxon>Candidatus Eiseniibacteriota</taxon>
    </lineage>
</organism>